<feature type="repeat" description="ANK" evidence="3">
    <location>
        <begin position="732"/>
        <end position="764"/>
    </location>
</feature>
<evidence type="ECO:0000259" key="4">
    <source>
        <dbReference type="Pfam" id="PF18738"/>
    </source>
</evidence>
<feature type="repeat" description="ANK" evidence="3">
    <location>
        <begin position="633"/>
        <end position="665"/>
    </location>
</feature>
<dbReference type="PROSITE" id="PS50088">
    <property type="entry name" value="ANK_REPEAT"/>
    <property type="match status" value="12"/>
</dbReference>
<keyword evidence="1" id="KW-0677">Repeat</keyword>
<feature type="domain" description="Novel STAND NTPase 3" evidence="5">
    <location>
        <begin position="243"/>
        <end position="385"/>
    </location>
</feature>
<dbReference type="SUPFAM" id="SSF52540">
    <property type="entry name" value="P-loop containing nucleoside triphosphate hydrolases"/>
    <property type="match status" value="1"/>
</dbReference>
<feature type="domain" description="DZIP3-like HEPN" evidence="4">
    <location>
        <begin position="58"/>
        <end position="192"/>
    </location>
</feature>
<organism evidence="6 7">
    <name type="scientific">Mytilus galloprovincialis</name>
    <name type="common">Mediterranean mussel</name>
    <dbReference type="NCBI Taxonomy" id="29158"/>
    <lineage>
        <taxon>Eukaryota</taxon>
        <taxon>Metazoa</taxon>
        <taxon>Spiralia</taxon>
        <taxon>Lophotrochozoa</taxon>
        <taxon>Mollusca</taxon>
        <taxon>Bivalvia</taxon>
        <taxon>Autobranchia</taxon>
        <taxon>Pteriomorphia</taxon>
        <taxon>Mytilida</taxon>
        <taxon>Mytiloidea</taxon>
        <taxon>Mytilidae</taxon>
        <taxon>Mytilinae</taxon>
        <taxon>Mytilus</taxon>
    </lineage>
</organism>
<dbReference type="Pfam" id="PF20720">
    <property type="entry name" value="nSTAND3"/>
    <property type="match status" value="1"/>
</dbReference>
<proteinExistence type="predicted"/>
<dbReference type="EMBL" id="UYJE01010123">
    <property type="protein sequence ID" value="VDI79942.1"/>
    <property type="molecule type" value="Genomic_DNA"/>
</dbReference>
<evidence type="ECO:0000256" key="3">
    <source>
        <dbReference type="PROSITE-ProRule" id="PRU00023"/>
    </source>
</evidence>
<evidence type="ECO:0000259" key="5">
    <source>
        <dbReference type="Pfam" id="PF20720"/>
    </source>
</evidence>
<keyword evidence="2 3" id="KW-0040">ANK repeat</keyword>
<feature type="repeat" description="ANK" evidence="3">
    <location>
        <begin position="699"/>
        <end position="731"/>
    </location>
</feature>
<reference evidence="6" key="1">
    <citation type="submission" date="2018-11" db="EMBL/GenBank/DDBJ databases">
        <authorList>
            <person name="Alioto T."/>
            <person name="Alioto T."/>
        </authorList>
    </citation>
    <scope>NUCLEOTIDE SEQUENCE</scope>
</reference>
<feature type="repeat" description="ANK" evidence="3">
    <location>
        <begin position="765"/>
        <end position="797"/>
    </location>
</feature>
<feature type="repeat" description="ANK" evidence="3">
    <location>
        <begin position="831"/>
        <end position="863"/>
    </location>
</feature>
<evidence type="ECO:0000256" key="1">
    <source>
        <dbReference type="ARBA" id="ARBA00022737"/>
    </source>
</evidence>
<sequence>MCLHQFYNNNYIDLFRSVFLTMATELLPEEINNLRLSALLLKTGPRAVRVLFDRFFPPGGLQTVLNMEKISLEKLKKKRVINQAQWNLLYGTRTSQITSSEFDITLMACLLRNLTSLSIKDIMPSKTDTSPGADVSRIKHFRNLISHSEDGKISQQDFNETWDNLSNAIVRLGGQSFVQECCDIKVASLNQHDKELLLEIRQNTQEIQNLNEVVNSLKNPIPINVKEIMKLKVETWKTENKLFVETKAAKFLLGAISENSIVTVIGNPGIGKSSLIHHVAMCLHQGENCEIVPVHFPLDIMNYNNPDQSQVFIIDDVCGKYSLSTQLAESWEIYKDDIESILRARHTKILLSCRTNIFRSQGFQKLKLLTSSVCDLSSPNLALSTEDLGKIASVYLSNPEADIVKDILPSSRYDFFPLLCKLYPEHRQHNIKDFFTRPVHAIEENLTQLQLQNDKMSFCSLALLVLYNNAIEDNWLSSILSDEDKQLLQLLFEECEMNCVPSRKTLKRQLEMFLGSYVIHDENKYKALHDKLFDILAVFVGTEMFDFILQYGNIEFVSERYQFESLEADNNGCYIPVPIEKECEYFKRILRHVDKAFDNRQLAFEIYRKKFTSYCYTNKLDIVKRLRQFDESDTRSPLVIAVTSGYDEIVKMLIDFKMNVNIRDVIGRSMVSIAIENEYTSTLSILLKAKADANIADQQGFTPLCVAAGMGKKALCQMLLTYGADPNKRSLAGVFPLYWASYNRFPDVVKVLCDFNADVNLQNNNGWTSLYVACRNGSTDIVDLLLQQKADPNILQKNFGVSPLFEAVSRGQLGTVKMLLDHHANFKELLNGRYCLCEAVERGHTDVVRVLLEYGSDPNVSDQDDNYPLLLATSINNVDITSVLVRFGANINQCSKHLHTPLSIASYFGRASLVKYLLENGADISSDNDNNETALHIAVRSTNPKVVELLLAHKSDPNVCNVHGNSCLSEAAFYGREDSVKILIKNKAEIDSSNKLGETPLFRAGRAGNLKVVETLLLNNADVNKYDNEGNSPLSEAAFYGYFEIVLLLLEHNADPNSANTIGSGALHRAAGSGKCEIVEALLNFGADPSICNSLGLTPLDIASVCQHHDIYETILHFESF</sequence>
<evidence type="ECO:0000313" key="7">
    <source>
        <dbReference type="Proteomes" id="UP000596742"/>
    </source>
</evidence>
<feature type="repeat" description="ANK" evidence="3">
    <location>
        <begin position="864"/>
        <end position="896"/>
    </location>
</feature>
<dbReference type="Pfam" id="PF13637">
    <property type="entry name" value="Ank_4"/>
    <property type="match status" value="1"/>
</dbReference>
<dbReference type="Gene3D" id="1.25.40.20">
    <property type="entry name" value="Ankyrin repeat-containing domain"/>
    <property type="match status" value="5"/>
</dbReference>
<comment type="caution">
    <text evidence="6">The sequence shown here is derived from an EMBL/GenBank/DDBJ whole genome shotgun (WGS) entry which is preliminary data.</text>
</comment>
<dbReference type="InterPro" id="IPR027417">
    <property type="entry name" value="P-loop_NTPase"/>
</dbReference>
<dbReference type="PRINTS" id="PR01415">
    <property type="entry name" value="ANKYRIN"/>
</dbReference>
<feature type="repeat" description="ANK" evidence="3">
    <location>
        <begin position="1029"/>
        <end position="1061"/>
    </location>
</feature>
<name>A0A8B6HJM6_MYTGA</name>
<dbReference type="InterPro" id="IPR002110">
    <property type="entry name" value="Ankyrin_rpt"/>
</dbReference>
<dbReference type="InterPro" id="IPR049050">
    <property type="entry name" value="nSTAND3"/>
</dbReference>
<evidence type="ECO:0008006" key="8">
    <source>
        <dbReference type="Google" id="ProtNLM"/>
    </source>
</evidence>
<dbReference type="InterPro" id="IPR036770">
    <property type="entry name" value="Ankyrin_rpt-contain_sf"/>
</dbReference>
<dbReference type="InterPro" id="IPR041249">
    <property type="entry name" value="HEPN_DZIP3"/>
</dbReference>
<dbReference type="AlphaFoldDB" id="A0A8B6HJM6"/>
<dbReference type="Gene3D" id="3.40.50.300">
    <property type="entry name" value="P-loop containing nucleotide triphosphate hydrolases"/>
    <property type="match status" value="1"/>
</dbReference>
<protein>
    <recommendedName>
        <fullName evidence="8">DZIP3-like HEPN domain-containing protein</fullName>
    </recommendedName>
</protein>
<feature type="repeat" description="ANK" evidence="3">
    <location>
        <begin position="996"/>
        <end position="1028"/>
    </location>
</feature>
<feature type="repeat" description="ANK" evidence="3">
    <location>
        <begin position="930"/>
        <end position="962"/>
    </location>
</feature>
<dbReference type="PROSITE" id="PS50297">
    <property type="entry name" value="ANK_REP_REGION"/>
    <property type="match status" value="10"/>
</dbReference>
<feature type="repeat" description="ANK" evidence="3">
    <location>
        <begin position="897"/>
        <end position="929"/>
    </location>
</feature>
<keyword evidence="7" id="KW-1185">Reference proteome</keyword>
<dbReference type="SMART" id="SM00248">
    <property type="entry name" value="ANK"/>
    <property type="match status" value="14"/>
</dbReference>
<dbReference type="PANTHER" id="PTHR24126">
    <property type="entry name" value="ANKYRIN REPEAT, PH AND SEC7 DOMAIN CONTAINING PROTEIN SECG-RELATED"/>
    <property type="match status" value="1"/>
</dbReference>
<feature type="repeat" description="ANK" evidence="3">
    <location>
        <begin position="963"/>
        <end position="995"/>
    </location>
</feature>
<dbReference type="SUPFAM" id="SSF48403">
    <property type="entry name" value="Ankyrin repeat"/>
    <property type="match status" value="2"/>
</dbReference>
<feature type="repeat" description="ANK" evidence="3">
    <location>
        <begin position="1062"/>
        <end position="1094"/>
    </location>
</feature>
<dbReference type="Pfam" id="PF00023">
    <property type="entry name" value="Ank"/>
    <property type="match status" value="1"/>
</dbReference>
<dbReference type="Proteomes" id="UP000596742">
    <property type="component" value="Unassembled WGS sequence"/>
</dbReference>
<evidence type="ECO:0000313" key="6">
    <source>
        <dbReference type="EMBL" id="VDI79942.1"/>
    </source>
</evidence>
<evidence type="ECO:0000256" key="2">
    <source>
        <dbReference type="ARBA" id="ARBA00023043"/>
    </source>
</evidence>
<dbReference type="Pfam" id="PF12796">
    <property type="entry name" value="Ank_2"/>
    <property type="match status" value="4"/>
</dbReference>
<dbReference type="Pfam" id="PF18738">
    <property type="entry name" value="HEPN_DZIP3"/>
    <property type="match status" value="1"/>
</dbReference>
<gene>
    <name evidence="6" type="ORF">MGAL_10B018305</name>
</gene>
<accession>A0A8B6HJM6</accession>
<dbReference type="OrthoDB" id="194358at2759"/>